<dbReference type="EMBL" id="BLPG01000001">
    <property type="protein sequence ID" value="GFJ90258.1"/>
    <property type="molecule type" value="Genomic_DNA"/>
</dbReference>
<keyword evidence="1" id="KW-1133">Transmembrane helix</keyword>
<protein>
    <submittedName>
        <fullName evidence="2">Uncharacterized protein</fullName>
    </submittedName>
</protein>
<gene>
    <name evidence="2" type="ORF">Prum_039000</name>
</gene>
<dbReference type="AlphaFoldDB" id="A0A6V8L5H2"/>
<proteinExistence type="predicted"/>
<sequence>MTAMGGVVAPPLPPRPRRYRTLSAAVVETGAVLATALRLLWRHWPALFALYFAGAAAREFILIGAVRASKLNGVLGALVVILGPVATLVALVLMLRVIRPSLPWLAAATAPDATDPARPKTLMDHLASALVPFLAVYASWGYLEEDISQYVYDVWADATFGDARIFSDPGVVRRELADRLPFDVTVTLVAVIAVAVLLRWLLNWWQGKRRWWVLGLVGAYVEVIWIIVSVAALNNARDPLTTWVMERRVVLWVQDAWNSTVDKLGPLTNPVRTAGEWLAGAIANADTVIVVPLAWLAVGAVVYGHKLAPPAPSGSELLQRASKRWNALPKPVRVVGTNVTADVRERFTPLVHGIRVIARAGLAPMLFFCVAFLVAQTARDWMWEAERFLIGPRDLEEVWIPISGPLALLNDAVGVVLLACLLGAAVDRVLRLQPLPPPDAPAPAFTPE</sequence>
<feature type="transmembrane region" description="Helical" evidence="1">
    <location>
        <begin position="398"/>
        <end position="426"/>
    </location>
</feature>
<evidence type="ECO:0000313" key="3">
    <source>
        <dbReference type="Proteomes" id="UP000482960"/>
    </source>
</evidence>
<keyword evidence="1" id="KW-0472">Membrane</keyword>
<reference evidence="2 3" key="2">
    <citation type="submission" date="2020-03" db="EMBL/GenBank/DDBJ databases">
        <authorList>
            <person name="Ichikawa N."/>
            <person name="Kimura A."/>
            <person name="Kitahashi Y."/>
            <person name="Uohara A."/>
        </authorList>
    </citation>
    <scope>NUCLEOTIDE SEQUENCE [LARGE SCALE GENOMIC DNA]</scope>
    <source>
        <strain evidence="2 3">NBRC 108638</strain>
    </source>
</reference>
<feature type="transmembrane region" description="Helical" evidence="1">
    <location>
        <begin position="184"/>
        <end position="202"/>
    </location>
</feature>
<feature type="transmembrane region" description="Helical" evidence="1">
    <location>
        <begin position="20"/>
        <end position="41"/>
    </location>
</feature>
<dbReference type="RefSeq" id="WP_173077648.1">
    <property type="nucleotide sequence ID" value="NZ_BAABJB010000024.1"/>
</dbReference>
<comment type="caution">
    <text evidence="2">The sequence shown here is derived from an EMBL/GenBank/DDBJ whole genome shotgun (WGS) entry which is preliminary data.</text>
</comment>
<feature type="transmembrane region" description="Helical" evidence="1">
    <location>
        <begin position="74"/>
        <end position="95"/>
    </location>
</feature>
<feature type="transmembrane region" description="Helical" evidence="1">
    <location>
        <begin position="356"/>
        <end position="378"/>
    </location>
</feature>
<evidence type="ECO:0000256" key="1">
    <source>
        <dbReference type="SAM" id="Phobius"/>
    </source>
</evidence>
<accession>A0A6V8L5H2</accession>
<keyword evidence="1" id="KW-0812">Transmembrane</keyword>
<dbReference type="Proteomes" id="UP000482960">
    <property type="component" value="Unassembled WGS sequence"/>
</dbReference>
<feature type="transmembrane region" description="Helical" evidence="1">
    <location>
        <begin position="277"/>
        <end position="303"/>
    </location>
</feature>
<evidence type="ECO:0000313" key="2">
    <source>
        <dbReference type="EMBL" id="GFJ90258.1"/>
    </source>
</evidence>
<organism evidence="2 3">
    <name type="scientific">Phytohabitans rumicis</name>
    <dbReference type="NCBI Taxonomy" id="1076125"/>
    <lineage>
        <taxon>Bacteria</taxon>
        <taxon>Bacillati</taxon>
        <taxon>Actinomycetota</taxon>
        <taxon>Actinomycetes</taxon>
        <taxon>Micromonosporales</taxon>
        <taxon>Micromonosporaceae</taxon>
    </lineage>
</organism>
<feature type="transmembrane region" description="Helical" evidence="1">
    <location>
        <begin position="211"/>
        <end position="233"/>
    </location>
</feature>
<name>A0A6V8L5H2_9ACTN</name>
<feature type="transmembrane region" description="Helical" evidence="1">
    <location>
        <begin position="48"/>
        <end position="68"/>
    </location>
</feature>
<reference evidence="2 3" key="1">
    <citation type="submission" date="2020-03" db="EMBL/GenBank/DDBJ databases">
        <title>Whole genome shotgun sequence of Phytohabitans rumicis NBRC 108638.</title>
        <authorList>
            <person name="Komaki H."/>
            <person name="Tamura T."/>
        </authorList>
    </citation>
    <scope>NUCLEOTIDE SEQUENCE [LARGE SCALE GENOMIC DNA]</scope>
    <source>
        <strain evidence="2 3">NBRC 108638</strain>
    </source>
</reference>
<keyword evidence="3" id="KW-1185">Reference proteome</keyword>